<accession>A0A0F4QG53</accession>
<name>A0A0F4QG53_9GAMM</name>
<reference evidence="1 2" key="1">
    <citation type="journal article" date="2015" name="BMC Genomics">
        <title>Genome mining reveals unlocked bioactive potential of marine Gram-negative bacteria.</title>
        <authorList>
            <person name="Machado H."/>
            <person name="Sonnenschein E.C."/>
            <person name="Melchiorsen J."/>
            <person name="Gram L."/>
        </authorList>
    </citation>
    <scope>NUCLEOTIDE SEQUENCE [LARGE SCALE GENOMIC DNA]</scope>
    <source>
        <strain evidence="1 2">S2471</strain>
    </source>
</reference>
<proteinExistence type="predicted"/>
<dbReference type="Proteomes" id="UP000033452">
    <property type="component" value="Unassembled WGS sequence"/>
</dbReference>
<dbReference type="PATRIC" id="fig|43658.5.peg.4026"/>
<protein>
    <submittedName>
        <fullName evidence="1">Uncharacterized protein</fullName>
    </submittedName>
</protein>
<keyword evidence="2" id="KW-1185">Reference proteome</keyword>
<sequence>MTNQQRKHFIISAIERAECSDVHDALRVAGEEIECLEAIPFGSRNEIIRSCEDIADGVIDGSESIKRLLEFVNSVPD</sequence>
<evidence type="ECO:0000313" key="2">
    <source>
        <dbReference type="Proteomes" id="UP000033452"/>
    </source>
</evidence>
<dbReference type="OrthoDB" id="6293158at2"/>
<comment type="caution">
    <text evidence="1">The sequence shown here is derived from an EMBL/GenBank/DDBJ whole genome shotgun (WGS) entry which is preliminary data.</text>
</comment>
<dbReference type="RefSeq" id="WP_046006556.1">
    <property type="nucleotide sequence ID" value="NZ_JXYA01000047.1"/>
</dbReference>
<organism evidence="1 2">
    <name type="scientific">Pseudoalteromonas rubra</name>
    <dbReference type="NCBI Taxonomy" id="43658"/>
    <lineage>
        <taxon>Bacteria</taxon>
        <taxon>Pseudomonadati</taxon>
        <taxon>Pseudomonadota</taxon>
        <taxon>Gammaproteobacteria</taxon>
        <taxon>Alteromonadales</taxon>
        <taxon>Pseudoalteromonadaceae</taxon>
        <taxon>Pseudoalteromonas</taxon>
    </lineage>
</organism>
<dbReference type="EMBL" id="JXYA01000047">
    <property type="protein sequence ID" value="KJZ06586.1"/>
    <property type="molecule type" value="Genomic_DNA"/>
</dbReference>
<dbReference type="AlphaFoldDB" id="A0A0F4QG53"/>
<gene>
    <name evidence="1" type="ORF">TW77_19035</name>
</gene>
<evidence type="ECO:0000313" key="1">
    <source>
        <dbReference type="EMBL" id="KJZ06586.1"/>
    </source>
</evidence>